<reference evidence="2" key="1">
    <citation type="submission" date="2023-08" db="EMBL/GenBank/DDBJ databases">
        <title>Complete Genome Sequences of butyrate producing Anaerostipes hadrus strains BA1 and GIF7 isolated from the terminal ileum of a healthy lean male.</title>
        <authorList>
            <person name="Low A."/>
            <person name="Sheludchenko M."/>
            <person name="Cheng H.E."/>
            <person name="Koh X.Q."/>
            <person name="Lee J."/>
        </authorList>
    </citation>
    <scope>NUCLEOTIDE SEQUENCE</scope>
    <source>
        <strain evidence="2">BA1</strain>
    </source>
</reference>
<evidence type="ECO:0000313" key="3">
    <source>
        <dbReference type="Proteomes" id="UP001243496"/>
    </source>
</evidence>
<dbReference type="AlphaFoldDB" id="A0AAQ3JKY7"/>
<dbReference type="GeneID" id="92740900"/>
<dbReference type="RefSeq" id="WP_270425298.1">
    <property type="nucleotide sequence ID" value="NZ_CP132968.1"/>
</dbReference>
<proteinExistence type="predicted"/>
<keyword evidence="1" id="KW-0472">Membrane</keyword>
<evidence type="ECO:0000313" key="2">
    <source>
        <dbReference type="EMBL" id="WMD17603.1"/>
    </source>
</evidence>
<dbReference type="PROSITE" id="PS51257">
    <property type="entry name" value="PROKAR_LIPOPROTEIN"/>
    <property type="match status" value="1"/>
</dbReference>
<organism evidence="2 3">
    <name type="scientific">Anaerostipes hadrus</name>
    <dbReference type="NCBI Taxonomy" id="649756"/>
    <lineage>
        <taxon>Bacteria</taxon>
        <taxon>Bacillati</taxon>
        <taxon>Bacillota</taxon>
        <taxon>Clostridia</taxon>
        <taxon>Lachnospirales</taxon>
        <taxon>Lachnospiraceae</taxon>
        <taxon>Anaerostipes</taxon>
    </lineage>
</organism>
<feature type="transmembrane region" description="Helical" evidence="1">
    <location>
        <begin position="6"/>
        <end position="26"/>
    </location>
</feature>
<sequence>MKNKKVVVGIIGILFVTACAIVFVYFRGNAAYVKVKIHSSKEYQKTMNIDYDHAYMTGTKTMNKFYITKQKHLELDKENAGYGTCEARIPLIDNHKKSKGTIQINYFKANDWFQSDIDLKINIRTIKKRQYLQIKVKLKEEGHGKKSEYGKVSIQKQFLLKDHGNYRINLGG</sequence>
<dbReference type="Proteomes" id="UP001243496">
    <property type="component" value="Chromosome"/>
</dbReference>
<accession>A0AAQ3JKY7</accession>
<name>A0AAQ3JKY7_ANAHA</name>
<keyword evidence="1" id="KW-0812">Transmembrane</keyword>
<protein>
    <submittedName>
        <fullName evidence="2">Uncharacterized protein</fullName>
    </submittedName>
</protein>
<keyword evidence="1" id="KW-1133">Transmembrane helix</keyword>
<dbReference type="EMBL" id="CP132968">
    <property type="protein sequence ID" value="WMD17603.1"/>
    <property type="molecule type" value="Genomic_DNA"/>
</dbReference>
<evidence type="ECO:0000256" key="1">
    <source>
        <dbReference type="SAM" id="Phobius"/>
    </source>
</evidence>
<gene>
    <name evidence="2" type="ORF">RBI15_05815</name>
</gene>